<evidence type="ECO:0000313" key="1">
    <source>
        <dbReference type="EMBL" id="KRZ58424.1"/>
    </source>
</evidence>
<organism evidence="1 2">
    <name type="scientific">Trichinella nativa</name>
    <dbReference type="NCBI Taxonomy" id="6335"/>
    <lineage>
        <taxon>Eukaryota</taxon>
        <taxon>Metazoa</taxon>
        <taxon>Ecdysozoa</taxon>
        <taxon>Nematoda</taxon>
        <taxon>Enoplea</taxon>
        <taxon>Dorylaimia</taxon>
        <taxon>Trichinellida</taxon>
        <taxon>Trichinellidae</taxon>
        <taxon>Trichinella</taxon>
    </lineage>
</organism>
<protein>
    <submittedName>
        <fullName evidence="1">Uncharacterized protein</fullName>
    </submittedName>
</protein>
<keyword evidence="2" id="KW-1185">Reference proteome</keyword>
<accession>A0A0V1LFV5</accession>
<reference evidence="1 2" key="1">
    <citation type="submission" date="2015-05" db="EMBL/GenBank/DDBJ databases">
        <title>Evolution of Trichinella species and genotypes.</title>
        <authorList>
            <person name="Korhonen P.K."/>
            <person name="Edoardo P."/>
            <person name="Giuseppe L.R."/>
            <person name="Gasser R.B."/>
        </authorList>
    </citation>
    <scope>NUCLEOTIDE SEQUENCE [LARGE SCALE GENOMIC DNA]</scope>
    <source>
        <strain evidence="1">ISS10</strain>
    </source>
</reference>
<proteinExistence type="predicted"/>
<evidence type="ECO:0000313" key="2">
    <source>
        <dbReference type="Proteomes" id="UP000054721"/>
    </source>
</evidence>
<name>A0A0V1LFV5_9BILA</name>
<dbReference type="Proteomes" id="UP000054721">
    <property type="component" value="Unassembled WGS sequence"/>
</dbReference>
<sequence length="80" mass="9060">MVTDMNKVSRANLNMQLRIIISAQAHFFLKGFPKQLFIILQYKVVKADRLSEPSSFSLSENYKRAVDELNCQDGGTLSGH</sequence>
<dbReference type="OrthoDB" id="10432176at2759"/>
<gene>
    <name evidence="1" type="ORF">T02_12913</name>
</gene>
<dbReference type="EMBL" id="JYDW01000057">
    <property type="protein sequence ID" value="KRZ58424.1"/>
    <property type="molecule type" value="Genomic_DNA"/>
</dbReference>
<comment type="caution">
    <text evidence="1">The sequence shown here is derived from an EMBL/GenBank/DDBJ whole genome shotgun (WGS) entry which is preliminary data.</text>
</comment>
<dbReference type="AlphaFoldDB" id="A0A0V1LFV5"/>